<dbReference type="InterPro" id="IPR015424">
    <property type="entry name" value="PyrdxlP-dep_Trfase"/>
</dbReference>
<evidence type="ECO:0000313" key="7">
    <source>
        <dbReference type="EMBL" id="CUR52800.1"/>
    </source>
</evidence>
<proteinExistence type="inferred from homology"/>
<evidence type="ECO:0000256" key="1">
    <source>
        <dbReference type="ARBA" id="ARBA00001933"/>
    </source>
</evidence>
<protein>
    <submittedName>
        <fullName evidence="7">Aminotransferase, class V</fullName>
        <ecNumber evidence="7">2.6.1.-</ecNumber>
    </submittedName>
</protein>
<evidence type="ECO:0000259" key="6">
    <source>
        <dbReference type="Pfam" id="PF00266"/>
    </source>
</evidence>
<dbReference type="GO" id="GO:0019265">
    <property type="term" value="P:glycine biosynthetic process, by transamination of glyoxylate"/>
    <property type="evidence" value="ECO:0007669"/>
    <property type="project" value="TreeGrafter"/>
</dbReference>
<comment type="similarity">
    <text evidence="2">Belongs to the class-V pyridoxal-phosphate-dependent aminotransferase family.</text>
</comment>
<dbReference type="AlphaFoldDB" id="A0A128A621"/>
<evidence type="ECO:0000256" key="4">
    <source>
        <dbReference type="ARBA" id="ARBA00022679"/>
    </source>
</evidence>
<dbReference type="EC" id="2.6.1.-" evidence="7"/>
<dbReference type="Gene3D" id="3.90.1150.10">
    <property type="entry name" value="Aspartate Aminotransferase, domain 1"/>
    <property type="match status" value="1"/>
</dbReference>
<keyword evidence="3 7" id="KW-0032">Aminotransferase</keyword>
<dbReference type="PANTHER" id="PTHR21152:SF24">
    <property type="entry name" value="ALANINE--GLYOXYLATE AMINOTRANSFERASE 1"/>
    <property type="match status" value="1"/>
</dbReference>
<dbReference type="InterPro" id="IPR000192">
    <property type="entry name" value="Aminotrans_V_dom"/>
</dbReference>
<dbReference type="PANTHER" id="PTHR21152">
    <property type="entry name" value="AMINOTRANSFERASE CLASS V"/>
    <property type="match status" value="1"/>
</dbReference>
<evidence type="ECO:0000256" key="5">
    <source>
        <dbReference type="ARBA" id="ARBA00022898"/>
    </source>
</evidence>
<gene>
    <name evidence="7" type="ORF">NDEV_2038</name>
</gene>
<name>A0A128A621_9ARCH</name>
<dbReference type="EMBL" id="LN890280">
    <property type="protein sequence ID" value="CUR52800.1"/>
    <property type="molecule type" value="Genomic_DNA"/>
</dbReference>
<dbReference type="InterPro" id="IPR015421">
    <property type="entry name" value="PyrdxlP-dep_Trfase_major"/>
</dbReference>
<evidence type="ECO:0000256" key="2">
    <source>
        <dbReference type="ARBA" id="ARBA00009236"/>
    </source>
</evidence>
<evidence type="ECO:0000313" key="8">
    <source>
        <dbReference type="Proteomes" id="UP000196239"/>
    </source>
</evidence>
<reference evidence="8" key="1">
    <citation type="submission" date="2015-10" db="EMBL/GenBank/DDBJ databases">
        <authorList>
            <person name="Lehtovirta-Morley L.E."/>
            <person name="Vieille C."/>
        </authorList>
    </citation>
    <scope>NUCLEOTIDE SEQUENCE [LARGE SCALE GENOMIC DNA]</scope>
</reference>
<keyword evidence="4 7" id="KW-0808">Transferase</keyword>
<dbReference type="Gene3D" id="3.40.640.10">
    <property type="entry name" value="Type I PLP-dependent aspartate aminotransferase-like (Major domain)"/>
    <property type="match status" value="1"/>
</dbReference>
<dbReference type="InterPro" id="IPR015422">
    <property type="entry name" value="PyrdxlP-dep_Trfase_small"/>
</dbReference>
<organism evidence="7 8">
    <name type="scientific">Nitrosotalea devaniterrae</name>
    <dbReference type="NCBI Taxonomy" id="1078905"/>
    <lineage>
        <taxon>Archaea</taxon>
        <taxon>Nitrososphaerota</taxon>
        <taxon>Nitrososphaeria</taxon>
        <taxon>Nitrosotaleales</taxon>
        <taxon>Nitrosotaleaceae</taxon>
        <taxon>Nitrosotalea</taxon>
    </lineage>
</organism>
<sequence>MNFLANWRIYLEYLVMLPGPTNVPERVTRSMFTHMINHRSKDFVKLYVDTIEKSQKIFDTTSDVVALSASGTGAVEASVVNMVKKGDKVIIPVNGEFSNRLSTMLEWAGANVVRLTTPFGQNATFDQVKEAFDNNKDVKAFYVVWNETSTGTMVKYLDKIKDLTARNDSFFVVDAVSILGGEEFHMDKWGVDVCVTGAQKALAAPPGISPIAVSQKAKKHMIANPPPTFYFNMARYFKYYDDSKETPFTPAIPLLYAYREALDIILEEGIDNRIKRHRVCSDALYSGLSALGLSPFAKEDARSTVVIALNYLEGLDDKTFRGTLSEKFRVLVAGGFGELKGKVFRVGCMGEVNKYHVMRTISAIGSTLDMMGYKTNPEALKVAEEKLKAL</sequence>
<keyword evidence="8" id="KW-1185">Reference proteome</keyword>
<dbReference type="InterPro" id="IPR024169">
    <property type="entry name" value="SP_NH2Trfase/AEP_transaminase"/>
</dbReference>
<keyword evidence="5" id="KW-0663">Pyridoxal phosphate</keyword>
<dbReference type="Proteomes" id="UP000196239">
    <property type="component" value="Chromosome 1"/>
</dbReference>
<dbReference type="SUPFAM" id="SSF53383">
    <property type="entry name" value="PLP-dependent transferases"/>
    <property type="match status" value="1"/>
</dbReference>
<accession>A0A128A621</accession>
<dbReference type="GO" id="GO:0004760">
    <property type="term" value="F:L-serine-pyruvate transaminase activity"/>
    <property type="evidence" value="ECO:0007669"/>
    <property type="project" value="TreeGrafter"/>
</dbReference>
<dbReference type="PIRSF" id="PIRSF000524">
    <property type="entry name" value="SPT"/>
    <property type="match status" value="1"/>
</dbReference>
<dbReference type="KEGG" id="ndv:NDEV_2038"/>
<dbReference type="Pfam" id="PF00266">
    <property type="entry name" value="Aminotran_5"/>
    <property type="match status" value="1"/>
</dbReference>
<dbReference type="GO" id="GO:0008453">
    <property type="term" value="F:alanine-glyoxylate transaminase activity"/>
    <property type="evidence" value="ECO:0007669"/>
    <property type="project" value="TreeGrafter"/>
</dbReference>
<comment type="cofactor">
    <cofactor evidence="1">
        <name>pyridoxal 5'-phosphate</name>
        <dbReference type="ChEBI" id="CHEBI:597326"/>
    </cofactor>
</comment>
<feature type="domain" description="Aminotransferase class V" evidence="6">
    <location>
        <begin position="34"/>
        <end position="320"/>
    </location>
</feature>
<evidence type="ECO:0000256" key="3">
    <source>
        <dbReference type="ARBA" id="ARBA00022576"/>
    </source>
</evidence>